<dbReference type="InterPro" id="IPR011434">
    <property type="entry name" value="Ltp-like_HTH"/>
</dbReference>
<protein>
    <submittedName>
        <fullName evidence="4">DUF3290 family protein</fullName>
    </submittedName>
</protein>
<feature type="compositionally biased region" description="Low complexity" evidence="1">
    <location>
        <begin position="63"/>
        <end position="74"/>
    </location>
</feature>
<comment type="caution">
    <text evidence="4">The sequence shown here is derived from an EMBL/GenBank/DDBJ whole genome shotgun (WGS) entry which is preliminary data.</text>
</comment>
<reference evidence="4 5" key="1">
    <citation type="submission" date="2019-10" db="EMBL/GenBank/DDBJ databases">
        <authorList>
            <person name="Dong K."/>
        </authorList>
    </citation>
    <scope>NUCLEOTIDE SEQUENCE [LARGE SCALE GENOMIC DNA]</scope>
    <source>
        <strain evidence="4 5">DSM 28960</strain>
    </source>
</reference>
<feature type="transmembrane region" description="Helical" evidence="2">
    <location>
        <begin position="34"/>
        <end position="52"/>
    </location>
</feature>
<accession>A0A7X2D162</accession>
<keyword evidence="2" id="KW-1133">Transmembrane helix</keyword>
<dbReference type="Pfam" id="PF07553">
    <property type="entry name" value="Lipoprotein_Ltp"/>
    <property type="match status" value="2"/>
</dbReference>
<feature type="region of interest" description="Disordered" evidence="1">
    <location>
        <begin position="55"/>
        <end position="94"/>
    </location>
</feature>
<sequence>MSAFIGIIGFLAFLIGIIMLLINLFRKKSKKKSLILIVAGFILFVVGVSIPSNNQNKEAKDNTSTSVSSSSSSSSKKEASTPKPSKSKAPKVLTSQEKAVDGLTGNSLAQTRSAISYLYSGHMSKQELYDQLTSEYGSKMTADEANGAINRIDPLVNWNNLAVLSAKGYRESGNLTGQELLDQLTSEYGSKFPQDQAQYGVAHIDDNIKSTDIWK</sequence>
<evidence type="ECO:0000256" key="1">
    <source>
        <dbReference type="SAM" id="MobiDB-lite"/>
    </source>
</evidence>
<dbReference type="Gene3D" id="1.10.10.10">
    <property type="entry name" value="Winged helix-like DNA-binding domain superfamily/Winged helix DNA-binding domain"/>
    <property type="match status" value="2"/>
</dbReference>
<dbReference type="RefSeq" id="WP_153496839.1">
    <property type="nucleotide sequence ID" value="NZ_CBCRWP010000019.1"/>
</dbReference>
<feature type="domain" description="Putative host cell surface-exposed lipoprotein Ltp-like HTH region" evidence="3">
    <location>
        <begin position="157"/>
        <end position="204"/>
    </location>
</feature>
<dbReference type="EMBL" id="WITJ01000013">
    <property type="protein sequence ID" value="MQW40176.1"/>
    <property type="molecule type" value="Genomic_DNA"/>
</dbReference>
<keyword evidence="2" id="KW-0472">Membrane</keyword>
<evidence type="ECO:0000259" key="3">
    <source>
        <dbReference type="Pfam" id="PF07553"/>
    </source>
</evidence>
<feature type="domain" description="Putative host cell surface-exposed lipoprotein Ltp-like HTH region" evidence="3">
    <location>
        <begin position="112"/>
        <end position="151"/>
    </location>
</feature>
<keyword evidence="2" id="KW-0812">Transmembrane</keyword>
<dbReference type="Proteomes" id="UP000439550">
    <property type="component" value="Unassembled WGS sequence"/>
</dbReference>
<evidence type="ECO:0000256" key="2">
    <source>
        <dbReference type="SAM" id="Phobius"/>
    </source>
</evidence>
<evidence type="ECO:0000313" key="4">
    <source>
        <dbReference type="EMBL" id="MQW40176.1"/>
    </source>
</evidence>
<dbReference type="OrthoDB" id="1669102at2"/>
<dbReference type="InterPro" id="IPR036388">
    <property type="entry name" value="WH-like_DNA-bd_sf"/>
</dbReference>
<proteinExistence type="predicted"/>
<keyword evidence="5" id="KW-1185">Reference proteome</keyword>
<evidence type="ECO:0000313" key="5">
    <source>
        <dbReference type="Proteomes" id="UP000439550"/>
    </source>
</evidence>
<organism evidence="4 5">
    <name type="scientific">Lactococcus hircilactis</name>
    <dbReference type="NCBI Taxonomy" id="1494462"/>
    <lineage>
        <taxon>Bacteria</taxon>
        <taxon>Bacillati</taxon>
        <taxon>Bacillota</taxon>
        <taxon>Bacilli</taxon>
        <taxon>Lactobacillales</taxon>
        <taxon>Streptococcaceae</taxon>
        <taxon>Lactococcus</taxon>
    </lineage>
</organism>
<dbReference type="AlphaFoldDB" id="A0A7X2D162"/>
<gene>
    <name evidence="4" type="ORF">GHI93_09580</name>
</gene>
<name>A0A7X2D162_9LACT</name>
<feature type="transmembrane region" description="Helical" evidence="2">
    <location>
        <begin position="6"/>
        <end position="25"/>
    </location>
</feature>